<sequence>MSTQSSTTTAPIVPLPLMVARLYSVFVEGEYMDFLLTDAHQMSGLVLLITRFFLQYTIISHSKWCSFKLQTLTL</sequence>
<reference evidence="2" key="1">
    <citation type="submission" date="2017-10" db="EMBL/GenBank/DDBJ databases">
        <title>Rapid genome shrinkage in a self-fertile nematode reveals novel sperm competition proteins.</title>
        <authorList>
            <person name="Yin D."/>
            <person name="Schwarz E.M."/>
            <person name="Thomas C.G."/>
            <person name="Felde R.L."/>
            <person name="Korf I.F."/>
            <person name="Cutter A.D."/>
            <person name="Schartner C.M."/>
            <person name="Ralston E.J."/>
            <person name="Meyer B.J."/>
            <person name="Haag E.S."/>
        </authorList>
    </citation>
    <scope>NUCLEOTIDE SEQUENCE [LARGE SCALE GENOMIC DNA]</scope>
    <source>
        <strain evidence="2">JU1422</strain>
    </source>
</reference>
<dbReference type="Proteomes" id="UP000230233">
    <property type="component" value="Unassembled WGS sequence"/>
</dbReference>
<evidence type="ECO:0000313" key="1">
    <source>
        <dbReference type="EMBL" id="PIC13571.1"/>
    </source>
</evidence>
<keyword evidence="2" id="KW-1185">Reference proteome</keyword>
<dbReference type="AlphaFoldDB" id="A0A2G5SFB2"/>
<proteinExistence type="predicted"/>
<protein>
    <submittedName>
        <fullName evidence="1">Uncharacterized protein</fullName>
    </submittedName>
</protein>
<evidence type="ECO:0000313" key="2">
    <source>
        <dbReference type="Proteomes" id="UP000230233"/>
    </source>
</evidence>
<dbReference type="EMBL" id="PDUG01000012">
    <property type="protein sequence ID" value="PIC13571.1"/>
    <property type="molecule type" value="Genomic_DNA"/>
</dbReference>
<comment type="caution">
    <text evidence="1">The sequence shown here is derived from an EMBL/GenBank/DDBJ whole genome shotgun (WGS) entry which is preliminary data.</text>
</comment>
<gene>
    <name evidence="1" type="ORF">B9Z55_027681</name>
</gene>
<accession>A0A2G5SFB2</accession>
<name>A0A2G5SFB2_9PELO</name>
<organism evidence="1 2">
    <name type="scientific">Caenorhabditis nigoni</name>
    <dbReference type="NCBI Taxonomy" id="1611254"/>
    <lineage>
        <taxon>Eukaryota</taxon>
        <taxon>Metazoa</taxon>
        <taxon>Ecdysozoa</taxon>
        <taxon>Nematoda</taxon>
        <taxon>Chromadorea</taxon>
        <taxon>Rhabditida</taxon>
        <taxon>Rhabditina</taxon>
        <taxon>Rhabditomorpha</taxon>
        <taxon>Rhabditoidea</taxon>
        <taxon>Rhabditidae</taxon>
        <taxon>Peloderinae</taxon>
        <taxon>Caenorhabditis</taxon>
    </lineage>
</organism>